<evidence type="ECO:0008006" key="4">
    <source>
        <dbReference type="Google" id="ProtNLM"/>
    </source>
</evidence>
<protein>
    <recommendedName>
        <fullName evidence="4">Exopolysaccharide synthesis, ExoD</fullName>
    </recommendedName>
</protein>
<evidence type="ECO:0000256" key="1">
    <source>
        <dbReference type="SAM" id="Phobius"/>
    </source>
</evidence>
<dbReference type="Proteomes" id="UP000248857">
    <property type="component" value="Unassembled WGS sequence"/>
</dbReference>
<gene>
    <name evidence="2" type="ORF">C1752_02814</name>
</gene>
<keyword evidence="1" id="KW-0812">Transmembrane</keyword>
<name>A0A2W1JIC9_9CYAN</name>
<keyword evidence="1" id="KW-1133">Transmembrane helix</keyword>
<keyword evidence="1" id="KW-0472">Membrane</keyword>
<feature type="transmembrane region" description="Helical" evidence="1">
    <location>
        <begin position="115"/>
        <end position="135"/>
    </location>
</feature>
<feature type="transmembrane region" description="Helical" evidence="1">
    <location>
        <begin position="141"/>
        <end position="162"/>
    </location>
</feature>
<dbReference type="RefSeq" id="WP_110986511.1">
    <property type="nucleotide sequence ID" value="NZ_CAWNWM010000007.1"/>
</dbReference>
<dbReference type="EMBL" id="PQWO01000007">
    <property type="protein sequence ID" value="PZD73056.1"/>
    <property type="molecule type" value="Genomic_DNA"/>
</dbReference>
<evidence type="ECO:0000313" key="2">
    <source>
        <dbReference type="EMBL" id="PZD73056.1"/>
    </source>
</evidence>
<dbReference type="PIRSF" id="PIRSF033239">
    <property type="entry name" value="ExoD"/>
    <property type="match status" value="1"/>
</dbReference>
<dbReference type="Pfam" id="PF06055">
    <property type="entry name" value="ExoD"/>
    <property type="match status" value="1"/>
</dbReference>
<dbReference type="InterPro" id="IPR010331">
    <property type="entry name" value="ExoD"/>
</dbReference>
<keyword evidence="3" id="KW-1185">Reference proteome</keyword>
<dbReference type="OrthoDB" id="484884at2"/>
<organism evidence="2 3">
    <name type="scientific">Acaryochloris thomasi RCC1774</name>
    <dbReference type="NCBI Taxonomy" id="1764569"/>
    <lineage>
        <taxon>Bacteria</taxon>
        <taxon>Bacillati</taxon>
        <taxon>Cyanobacteriota</taxon>
        <taxon>Cyanophyceae</taxon>
        <taxon>Acaryochloridales</taxon>
        <taxon>Acaryochloridaceae</taxon>
        <taxon>Acaryochloris</taxon>
        <taxon>Acaryochloris thomasi</taxon>
    </lineage>
</organism>
<sequence length="209" mass="22510">MARLSAELQREFLETERSPNVTLQDLLEISGERVFGFLFVLLALPSALPVPAPGYSVPFGIVLFLLATQLVLGHQQPWVPQRFAKHSISLPKVQSFLKAGLPWLKRIEAIARPRLLPVCTTPVGRVVIGCAIALMAISMMIIIPGTNTLPAIGIFVTGFGLLEDDGAICLAGLVICLFGAAVSISILIAVFWGGASLLDLLKDWVKDLV</sequence>
<dbReference type="AlphaFoldDB" id="A0A2W1JIC9"/>
<dbReference type="PANTHER" id="PTHR41795">
    <property type="entry name" value="EXOPOLYSACCHARIDE SYNTHESIS PROTEIN"/>
    <property type="match status" value="1"/>
</dbReference>
<reference evidence="2 3" key="1">
    <citation type="journal article" date="2018" name="Sci. Rep.">
        <title>A novel species of the marine cyanobacterium Acaryochloris with a unique pigment content and lifestyle.</title>
        <authorList>
            <person name="Partensky F."/>
            <person name="Six C."/>
            <person name="Ratin M."/>
            <person name="Garczarek L."/>
            <person name="Vaulot D."/>
            <person name="Probert I."/>
            <person name="Calteau A."/>
            <person name="Gourvil P."/>
            <person name="Marie D."/>
            <person name="Grebert T."/>
            <person name="Bouchier C."/>
            <person name="Le Panse S."/>
            <person name="Gachenot M."/>
            <person name="Rodriguez F."/>
            <person name="Garrido J.L."/>
        </authorList>
    </citation>
    <scope>NUCLEOTIDE SEQUENCE [LARGE SCALE GENOMIC DNA]</scope>
    <source>
        <strain evidence="2 3">RCC1774</strain>
    </source>
</reference>
<feature type="transmembrane region" description="Helical" evidence="1">
    <location>
        <begin position="169"/>
        <end position="192"/>
    </location>
</feature>
<comment type="caution">
    <text evidence="2">The sequence shown here is derived from an EMBL/GenBank/DDBJ whole genome shotgun (WGS) entry which is preliminary data.</text>
</comment>
<evidence type="ECO:0000313" key="3">
    <source>
        <dbReference type="Proteomes" id="UP000248857"/>
    </source>
</evidence>
<accession>A0A2W1JIC9</accession>
<proteinExistence type="predicted"/>
<dbReference type="PANTHER" id="PTHR41795:SF1">
    <property type="entry name" value="EXOPOLYSACCHARIDE SYNTHESIS PROTEIN"/>
    <property type="match status" value="1"/>
</dbReference>